<evidence type="ECO:0000313" key="5">
    <source>
        <dbReference type="Proteomes" id="UP000021175"/>
    </source>
</evidence>
<keyword evidence="1" id="KW-1133">Transmembrane helix</keyword>
<dbReference type="EMBL" id="JGEU01000039">
    <property type="protein sequence ID" value="EYB08891.1"/>
    <property type="molecule type" value="Genomic_DNA"/>
</dbReference>
<dbReference type="PANTHER" id="PTHR30273:SF2">
    <property type="entry name" value="PROTEIN FECR"/>
    <property type="match status" value="1"/>
</dbReference>
<dbReference type="Gene3D" id="2.60.120.1440">
    <property type="match status" value="1"/>
</dbReference>
<feature type="domain" description="FecR protein" evidence="2">
    <location>
        <begin position="109"/>
        <end position="200"/>
    </location>
</feature>
<reference evidence="4 5" key="1">
    <citation type="submission" date="2014-02" db="EMBL/GenBank/DDBJ databases">
        <authorList>
            <person name="Sears C."/>
            <person name="Carroll K."/>
            <person name="Sack B.R."/>
            <person name="Qadri F."/>
            <person name="Myers L.L."/>
            <person name="Chung G.-T."/>
            <person name="Escheverria P."/>
            <person name="Fraser C.M."/>
            <person name="Sadzewicz L."/>
            <person name="Shefchek K.A."/>
            <person name="Tallon L."/>
            <person name="Das S.P."/>
            <person name="Daugherty S."/>
            <person name="Mongodin E.F."/>
        </authorList>
    </citation>
    <scope>NUCLEOTIDE SEQUENCE [LARGE SCALE GENOMIC DNA]</scope>
    <source>
        <strain evidence="4 5">3783N1-6</strain>
    </source>
</reference>
<protein>
    <submittedName>
        <fullName evidence="4">FecR family protein</fullName>
    </submittedName>
</protein>
<dbReference type="PIRSF" id="PIRSF018266">
    <property type="entry name" value="FecR"/>
    <property type="match status" value="1"/>
</dbReference>
<comment type="caution">
    <text evidence="4">The sequence shown here is derived from an EMBL/GenBank/DDBJ whole genome shotgun (WGS) entry which is preliminary data.</text>
</comment>
<dbReference type="InterPro" id="IPR006860">
    <property type="entry name" value="FecR"/>
</dbReference>
<evidence type="ECO:0000256" key="1">
    <source>
        <dbReference type="SAM" id="Phobius"/>
    </source>
</evidence>
<evidence type="ECO:0000259" key="2">
    <source>
        <dbReference type="Pfam" id="PF04773"/>
    </source>
</evidence>
<evidence type="ECO:0000313" key="4">
    <source>
        <dbReference type="EMBL" id="EYB08891.1"/>
    </source>
</evidence>
<dbReference type="Proteomes" id="UP000021175">
    <property type="component" value="Unassembled WGS sequence"/>
</dbReference>
<feature type="domain" description="Protein FecR C-terminal" evidence="3">
    <location>
        <begin position="242"/>
        <end position="310"/>
    </location>
</feature>
<name>A0AB73AJ04_BACFG</name>
<dbReference type="GO" id="GO:0016989">
    <property type="term" value="F:sigma factor antagonist activity"/>
    <property type="evidence" value="ECO:0007669"/>
    <property type="project" value="TreeGrafter"/>
</dbReference>
<proteinExistence type="predicted"/>
<organism evidence="4 5">
    <name type="scientific">Bacteroides fragilis str. 3783N1-6</name>
    <dbReference type="NCBI Taxonomy" id="1339310"/>
    <lineage>
        <taxon>Bacteria</taxon>
        <taxon>Pseudomonadati</taxon>
        <taxon>Bacteroidota</taxon>
        <taxon>Bacteroidia</taxon>
        <taxon>Bacteroidales</taxon>
        <taxon>Bacteroidaceae</taxon>
        <taxon>Bacteroides</taxon>
    </lineage>
</organism>
<evidence type="ECO:0000259" key="3">
    <source>
        <dbReference type="Pfam" id="PF16344"/>
    </source>
</evidence>
<keyword evidence="1" id="KW-0472">Membrane</keyword>
<dbReference type="InterPro" id="IPR012373">
    <property type="entry name" value="Ferrdict_sens_TM"/>
</dbReference>
<accession>A0AB73AJ04</accession>
<feature type="transmembrane region" description="Helical" evidence="1">
    <location>
        <begin position="77"/>
        <end position="97"/>
    </location>
</feature>
<sequence>MNKSNKETNLIKKLLADQLDKKERKKLYYSNLIEKQMRKQWKENKNTPVENEIGNKIWDKIEKQCIKVHKRIVPLELWYIAASVALVLIVGGLWMHLNEGSTPMDKYIEITAQKSRMYLLPDSSKVWMQPGSSIRFAEDFKKHRNVWLKGNSLFEVHKNMGRKFRVYIDKAFIEVKGTCFLIKQNNPSANEITLFNGSIEFNVESTQHKIEMKPLQELVYNPADAGTQLRQIENIEWQNGRYNFTQFNLEHLTRIINQMYGSRIIISDKVNKNCAFTGSIRYDESLEDVIDKICFSLNLRKKEINHEIIIYN</sequence>
<dbReference type="InterPro" id="IPR032508">
    <property type="entry name" value="FecR_C"/>
</dbReference>
<dbReference type="Pfam" id="PF16344">
    <property type="entry name" value="FecR_C"/>
    <property type="match status" value="1"/>
</dbReference>
<dbReference type="Gene3D" id="3.55.50.30">
    <property type="match status" value="1"/>
</dbReference>
<keyword evidence="1" id="KW-0812">Transmembrane</keyword>
<dbReference type="AlphaFoldDB" id="A0AB73AJ04"/>
<gene>
    <name evidence="4" type="ORF">M119_3077</name>
</gene>
<dbReference type="Pfam" id="PF04773">
    <property type="entry name" value="FecR"/>
    <property type="match status" value="1"/>
</dbReference>
<dbReference type="PANTHER" id="PTHR30273">
    <property type="entry name" value="PERIPLASMIC SIGNAL SENSOR AND SIGMA FACTOR ACTIVATOR FECR-RELATED"/>
    <property type="match status" value="1"/>
</dbReference>